<dbReference type="EMBL" id="JAUTXT010000050">
    <property type="protein sequence ID" value="KAK3670871.1"/>
    <property type="molecule type" value="Genomic_DNA"/>
</dbReference>
<keyword evidence="3" id="KW-1185">Reference proteome</keyword>
<dbReference type="PANTHER" id="PTHR39336:SF3">
    <property type="entry name" value="PYRIDOXAMINE PHOSPHATE OXIDASE"/>
    <property type="match status" value="1"/>
</dbReference>
<sequence length="287" mass="32484">MGVFYETIPETLIDWIRAQNVFWVATAPLSGSGHVNVSPKGGKYFGVLDERTFWACLSIMKYLDLSGSGNETISHLIEPGNGRITIQMNEFKRAAPKIVRLWGHGLVLPRESKDFNHFVESQDLHDMLRELPGHRSVIIVDIHQVGSSCGFSVPYMDHAGFRTTLNDVYAKKDKKFREGNKDESMERYWSYKNSWSIDKLPGLPNVVAYGKRNKIEPITKMVGPRAPQTHPYTKLDSNIMIFMMIVWSFLAGVLITLHFETLLGLITDFVPPAMIDLLTQAIPQTKA</sequence>
<evidence type="ECO:0000256" key="1">
    <source>
        <dbReference type="SAM" id="Phobius"/>
    </source>
</evidence>
<comment type="caution">
    <text evidence="2">The sequence shown here is derived from an EMBL/GenBank/DDBJ whole genome shotgun (WGS) entry which is preliminary data.</text>
</comment>
<dbReference type="Gene3D" id="2.30.110.10">
    <property type="entry name" value="Electron Transport, Fmn-binding Protein, Chain A"/>
    <property type="match status" value="1"/>
</dbReference>
<reference evidence="2" key="1">
    <citation type="submission" date="2023-07" db="EMBL/GenBank/DDBJ databases">
        <title>Black Yeasts Isolated from many extreme environments.</title>
        <authorList>
            <person name="Coleine C."/>
            <person name="Stajich J.E."/>
            <person name="Selbmann L."/>
        </authorList>
    </citation>
    <scope>NUCLEOTIDE SEQUENCE</scope>
    <source>
        <strain evidence="2">CCFEE 5485</strain>
    </source>
</reference>
<name>A0AAE0TRZ4_9PEZI</name>
<dbReference type="SUPFAM" id="SSF50475">
    <property type="entry name" value="FMN-binding split barrel"/>
    <property type="match status" value="1"/>
</dbReference>
<gene>
    <name evidence="2" type="ORF">LTR78_009315</name>
</gene>
<accession>A0AAE0TRZ4</accession>
<evidence type="ECO:0000313" key="3">
    <source>
        <dbReference type="Proteomes" id="UP001274830"/>
    </source>
</evidence>
<evidence type="ECO:0000313" key="2">
    <source>
        <dbReference type="EMBL" id="KAK3670871.1"/>
    </source>
</evidence>
<dbReference type="PANTHER" id="PTHR39336">
    <property type="entry name" value="PYRIDOXAMINE PHOSPHATE OXIDASE FAMILY PROTEIN (AFU_ORTHOLOGUE AFUA_6G11440)"/>
    <property type="match status" value="1"/>
</dbReference>
<organism evidence="2 3">
    <name type="scientific">Recurvomyces mirabilis</name>
    <dbReference type="NCBI Taxonomy" id="574656"/>
    <lineage>
        <taxon>Eukaryota</taxon>
        <taxon>Fungi</taxon>
        <taxon>Dikarya</taxon>
        <taxon>Ascomycota</taxon>
        <taxon>Pezizomycotina</taxon>
        <taxon>Dothideomycetes</taxon>
        <taxon>Dothideomycetidae</taxon>
        <taxon>Mycosphaerellales</taxon>
        <taxon>Teratosphaeriaceae</taxon>
        <taxon>Recurvomyces</taxon>
    </lineage>
</organism>
<proteinExistence type="predicted"/>
<dbReference type="AlphaFoldDB" id="A0AAE0TRZ4"/>
<dbReference type="Proteomes" id="UP001274830">
    <property type="component" value="Unassembled WGS sequence"/>
</dbReference>
<keyword evidence="1" id="KW-0472">Membrane</keyword>
<keyword evidence="1" id="KW-0812">Transmembrane</keyword>
<keyword evidence="1" id="KW-1133">Transmembrane helix</keyword>
<feature type="transmembrane region" description="Helical" evidence="1">
    <location>
        <begin position="239"/>
        <end position="259"/>
    </location>
</feature>
<dbReference type="InterPro" id="IPR012349">
    <property type="entry name" value="Split_barrel_FMN-bd"/>
</dbReference>
<protein>
    <submittedName>
        <fullName evidence="2">Uncharacterized protein</fullName>
    </submittedName>
</protein>